<evidence type="ECO:0000259" key="1">
    <source>
        <dbReference type="Pfam" id="PF07534"/>
    </source>
</evidence>
<organism evidence="2 3">
    <name type="scientific">Tetradesmus obliquus</name>
    <name type="common">Green alga</name>
    <name type="synonym">Acutodesmus obliquus</name>
    <dbReference type="NCBI Taxonomy" id="3088"/>
    <lineage>
        <taxon>Eukaryota</taxon>
        <taxon>Viridiplantae</taxon>
        <taxon>Chlorophyta</taxon>
        <taxon>core chlorophytes</taxon>
        <taxon>Chlorophyceae</taxon>
        <taxon>CS clade</taxon>
        <taxon>Sphaeropleales</taxon>
        <taxon>Scenedesmaceae</taxon>
        <taxon>Tetradesmus</taxon>
    </lineage>
</organism>
<reference evidence="2 3" key="1">
    <citation type="submission" date="2016-10" db="EMBL/GenBank/DDBJ databases">
        <authorList>
            <person name="Cai Z."/>
        </authorList>
    </citation>
    <scope>NUCLEOTIDE SEQUENCE [LARGE SCALE GENOMIC DNA]</scope>
</reference>
<sequence length="248" mass="26738">MVEKLFGKAVVEDANPFGLKRMDWSSVQDLEVTTDRWAGPVATDDPFMAKLRPLLAGTQLETEALRCAYSATEDGWNPDIFHDRVDGYGAALCVARTQGGAVLGGYNPLGFDGYGPKATLGSFLFSWPDGDMSQLPHKLPKVATDQMAVVDGLGNGIQFGPGDLKMQLQRGSPTRATCKLIDYQRLPGGGKSLFNTAAESATKTELVELRVFVRKGGKLKYELDGLRWKSSVCDDGSGEGPPPGIFTM</sequence>
<dbReference type="EMBL" id="FNXT01000533">
    <property type="protein sequence ID" value="SZX65040.1"/>
    <property type="molecule type" value="Genomic_DNA"/>
</dbReference>
<dbReference type="Proteomes" id="UP000256970">
    <property type="component" value="Unassembled WGS sequence"/>
</dbReference>
<dbReference type="InterPro" id="IPR006571">
    <property type="entry name" value="TLDc_dom"/>
</dbReference>
<feature type="domain" description="TLDc" evidence="1">
    <location>
        <begin position="44"/>
        <end position="168"/>
    </location>
</feature>
<evidence type="ECO:0000313" key="2">
    <source>
        <dbReference type="EMBL" id="SZX65040.1"/>
    </source>
</evidence>
<accession>A0A383VJE2</accession>
<dbReference type="STRING" id="3088.A0A383VJE2"/>
<dbReference type="AlphaFoldDB" id="A0A383VJE2"/>
<evidence type="ECO:0000313" key="3">
    <source>
        <dbReference type="Proteomes" id="UP000256970"/>
    </source>
</evidence>
<proteinExistence type="predicted"/>
<name>A0A383VJE2_TETOB</name>
<gene>
    <name evidence="2" type="ORF">BQ4739_LOCUS5502</name>
</gene>
<keyword evidence="3" id="KW-1185">Reference proteome</keyword>
<protein>
    <recommendedName>
        <fullName evidence="1">TLDc domain-containing protein</fullName>
    </recommendedName>
</protein>
<dbReference type="Pfam" id="PF07534">
    <property type="entry name" value="TLD"/>
    <property type="match status" value="1"/>
</dbReference>